<proteinExistence type="predicted"/>
<organism evidence="2 3">
    <name type="scientific">Thiothrix caldifontis</name>
    <dbReference type="NCBI Taxonomy" id="525918"/>
    <lineage>
        <taxon>Bacteria</taxon>
        <taxon>Pseudomonadati</taxon>
        <taxon>Pseudomonadota</taxon>
        <taxon>Gammaproteobacteria</taxon>
        <taxon>Thiotrichales</taxon>
        <taxon>Thiotrichaceae</taxon>
        <taxon>Thiothrix</taxon>
    </lineage>
</organism>
<evidence type="ECO:0000256" key="1">
    <source>
        <dbReference type="SAM" id="Phobius"/>
    </source>
</evidence>
<protein>
    <submittedName>
        <fullName evidence="2">Uncharacterized protein</fullName>
    </submittedName>
</protein>
<keyword evidence="1" id="KW-0472">Membrane</keyword>
<feature type="transmembrane region" description="Helical" evidence="1">
    <location>
        <begin position="103"/>
        <end position="124"/>
    </location>
</feature>
<accession>A0A1H4GEJ3</accession>
<dbReference type="Proteomes" id="UP000199397">
    <property type="component" value="Unassembled WGS sequence"/>
</dbReference>
<dbReference type="RefSeq" id="WP_093070535.1">
    <property type="nucleotide sequence ID" value="NZ_FNQP01000031.1"/>
</dbReference>
<keyword evidence="1" id="KW-0812">Transmembrane</keyword>
<name>A0A1H4GEJ3_9GAMM</name>
<dbReference type="STRING" id="525918.SAMN05660964_03387"/>
<feature type="transmembrane region" description="Helical" evidence="1">
    <location>
        <begin position="264"/>
        <end position="281"/>
    </location>
</feature>
<feature type="transmembrane region" description="Helical" evidence="1">
    <location>
        <begin position="385"/>
        <end position="406"/>
    </location>
</feature>
<feature type="transmembrane region" description="Helical" evidence="1">
    <location>
        <begin position="20"/>
        <end position="52"/>
    </location>
</feature>
<feature type="transmembrane region" description="Helical" evidence="1">
    <location>
        <begin position="232"/>
        <end position="252"/>
    </location>
</feature>
<feature type="transmembrane region" description="Helical" evidence="1">
    <location>
        <begin position="190"/>
        <end position="211"/>
    </location>
</feature>
<evidence type="ECO:0000313" key="3">
    <source>
        <dbReference type="Proteomes" id="UP000199397"/>
    </source>
</evidence>
<feature type="transmembrane region" description="Helical" evidence="1">
    <location>
        <begin position="64"/>
        <end position="91"/>
    </location>
</feature>
<sequence length="407" mass="45009">MNAEMLYALRDVAGVPSHPVTFLILGVLTFALHILAVQVMLGASGLVIWGALSKAAYQRQLAQAMLGVAKIAVSVAVVLGVAPLLFVQVIYDPFWYTSNVLSAWWVIGFIVILTVAYLLMYFFYAKNHHLGTQKTICPGSMILSLALMLVVGFIMHVLTYQMLSPDQWMQWYAPNGEIDASGRKLHDYNLWRFGFFISLSVLVISGWLFAYRHYISHRTDVDNGYLQWLKGLATVLSLAGGIVALAFGIGWMATLPDSQAGFGFSPWVGLAAVLISLTAVMPKLIGSRVNAPLFGYGLFGLAAITVIVVAIAREVLRWNILFGDFGYNALDYPVNMDWYSTLLFFGTFVIIGGLVLSYFLTVAWQAGQTEGVYTPSPAVTRLGNLSILLITLWIIHFFVLGLWVWLR</sequence>
<gene>
    <name evidence="2" type="ORF">SAMN05660964_03387</name>
</gene>
<evidence type="ECO:0000313" key="2">
    <source>
        <dbReference type="EMBL" id="SEB07132.1"/>
    </source>
</evidence>
<reference evidence="2 3" key="1">
    <citation type="submission" date="2016-10" db="EMBL/GenBank/DDBJ databases">
        <authorList>
            <person name="de Groot N.N."/>
        </authorList>
    </citation>
    <scope>NUCLEOTIDE SEQUENCE [LARGE SCALE GENOMIC DNA]</scope>
    <source>
        <strain evidence="2 3">DSM 21228</strain>
    </source>
</reference>
<keyword evidence="1" id="KW-1133">Transmembrane helix</keyword>
<keyword evidence="3" id="KW-1185">Reference proteome</keyword>
<feature type="transmembrane region" description="Helical" evidence="1">
    <location>
        <begin position="338"/>
        <end position="364"/>
    </location>
</feature>
<feature type="transmembrane region" description="Helical" evidence="1">
    <location>
        <begin position="293"/>
        <end position="312"/>
    </location>
</feature>
<dbReference type="OrthoDB" id="9810382at2"/>
<dbReference type="EMBL" id="FNQP01000031">
    <property type="protein sequence ID" value="SEB07132.1"/>
    <property type="molecule type" value="Genomic_DNA"/>
</dbReference>
<dbReference type="AlphaFoldDB" id="A0A1H4GEJ3"/>
<feature type="transmembrane region" description="Helical" evidence="1">
    <location>
        <begin position="136"/>
        <end position="158"/>
    </location>
</feature>